<feature type="region of interest" description="Disordered" evidence="1">
    <location>
        <begin position="141"/>
        <end position="171"/>
    </location>
</feature>
<proteinExistence type="predicted"/>
<gene>
    <name evidence="2" type="ORF">HW115_01555</name>
</gene>
<evidence type="ECO:0000256" key="1">
    <source>
        <dbReference type="SAM" id="MobiDB-lite"/>
    </source>
</evidence>
<name>A0A851GAQ9_9BACT</name>
<sequence>MEHSLDEELRVIEMQLTQLSPQRLSGDLLSRMEMLMQQWEVQPDAQPGIEQLPEEHAQLTDLELHLDQLSPAPMPDDLLLRMSQAMDSWQHQEEAQKHTISFPARKSSRHGNGMLKAAAAMALLGVLSAWFWNPGKEQATANLPEAASPGGQDSRRPDSGQSNAISSQWLKPDTYSHKVTHTSDSGVIMTRDNVPHRCIRVEYIDRIKVKDDDGREIEIKSPGVDFMLIPVETN</sequence>
<accession>A0A851GAQ9</accession>
<dbReference type="AlphaFoldDB" id="A0A851GAQ9"/>
<keyword evidence="3" id="KW-1185">Reference proteome</keyword>
<protein>
    <submittedName>
        <fullName evidence="2">Uncharacterized protein</fullName>
    </submittedName>
</protein>
<feature type="compositionally biased region" description="Polar residues" evidence="1">
    <location>
        <begin position="159"/>
        <end position="169"/>
    </location>
</feature>
<dbReference type="RefSeq" id="WP_178930817.1">
    <property type="nucleotide sequence ID" value="NZ_JACBAZ010000001.1"/>
</dbReference>
<evidence type="ECO:0000313" key="3">
    <source>
        <dbReference type="Proteomes" id="UP000557872"/>
    </source>
</evidence>
<organism evidence="2 3">
    <name type="scientific">Oceaniferula marina</name>
    <dbReference type="NCBI Taxonomy" id="2748318"/>
    <lineage>
        <taxon>Bacteria</taxon>
        <taxon>Pseudomonadati</taxon>
        <taxon>Verrucomicrobiota</taxon>
        <taxon>Verrucomicrobiia</taxon>
        <taxon>Verrucomicrobiales</taxon>
        <taxon>Verrucomicrobiaceae</taxon>
        <taxon>Oceaniferula</taxon>
    </lineage>
</organism>
<comment type="caution">
    <text evidence="2">The sequence shown here is derived from an EMBL/GenBank/DDBJ whole genome shotgun (WGS) entry which is preliminary data.</text>
</comment>
<evidence type="ECO:0000313" key="2">
    <source>
        <dbReference type="EMBL" id="NWK54279.1"/>
    </source>
</evidence>
<dbReference type="EMBL" id="JACBAZ010000001">
    <property type="protein sequence ID" value="NWK54279.1"/>
    <property type="molecule type" value="Genomic_DNA"/>
</dbReference>
<reference evidence="2 3" key="1">
    <citation type="submission" date="2020-07" db="EMBL/GenBank/DDBJ databases">
        <title>Roseicoccus Jingziensis gen. nov., sp. nov., isolated from coastal seawater.</title>
        <authorList>
            <person name="Feng X."/>
        </authorList>
    </citation>
    <scope>NUCLEOTIDE SEQUENCE [LARGE SCALE GENOMIC DNA]</scope>
    <source>
        <strain evidence="2 3">N1E253</strain>
    </source>
</reference>
<dbReference type="Proteomes" id="UP000557872">
    <property type="component" value="Unassembled WGS sequence"/>
</dbReference>